<sequence length="185" mass="20617">MMACTKQTMQKINATDPHVAQCATLPSAEQDLPATEEEDYEGDVEVQEVEDQDDDRPDRPSEAEEEGVAQPLCFGGYNEAREPVSELGDVLVEGEDYITQEYAEAVPHRRQGVVRTRWVCPPSIVTEDHLRDLEKVGYLGGVECFLPSPNHRATSPRESYCAWSGAHTKQGAMLPLHPYFKRIAG</sequence>
<dbReference type="Gramene" id="evm.model.09.736">
    <property type="protein sequence ID" value="cds.evm.model.09.736"/>
    <property type="gene ID" value="evm.TU.09.736"/>
</dbReference>
<dbReference type="EnsemblPlants" id="evm.model.09.736">
    <property type="protein sequence ID" value="cds.evm.model.09.736"/>
    <property type="gene ID" value="evm.TU.09.736"/>
</dbReference>
<reference evidence="2" key="1">
    <citation type="submission" date="2018-11" db="EMBL/GenBank/DDBJ databases">
        <authorList>
            <person name="Grassa J C."/>
        </authorList>
    </citation>
    <scope>NUCLEOTIDE SEQUENCE [LARGE SCALE GENOMIC DNA]</scope>
</reference>
<protein>
    <submittedName>
        <fullName evidence="2">Uncharacterized protein</fullName>
    </submittedName>
</protein>
<feature type="region of interest" description="Disordered" evidence="1">
    <location>
        <begin position="25"/>
        <end position="73"/>
    </location>
</feature>
<evidence type="ECO:0000313" key="2">
    <source>
        <dbReference type="EnsemblPlants" id="cds.evm.model.09.736"/>
    </source>
</evidence>
<evidence type="ECO:0000256" key="1">
    <source>
        <dbReference type="SAM" id="MobiDB-lite"/>
    </source>
</evidence>
<evidence type="ECO:0000313" key="3">
    <source>
        <dbReference type="Proteomes" id="UP000596661"/>
    </source>
</evidence>
<name>A0A803QH74_CANSA</name>
<dbReference type="AlphaFoldDB" id="A0A803QH74"/>
<dbReference type="Proteomes" id="UP000596661">
    <property type="component" value="Chromosome 9"/>
</dbReference>
<dbReference type="EMBL" id="UZAU01000733">
    <property type="status" value="NOT_ANNOTATED_CDS"/>
    <property type="molecule type" value="Genomic_DNA"/>
</dbReference>
<organism evidence="2 3">
    <name type="scientific">Cannabis sativa</name>
    <name type="common">Hemp</name>
    <name type="synonym">Marijuana</name>
    <dbReference type="NCBI Taxonomy" id="3483"/>
    <lineage>
        <taxon>Eukaryota</taxon>
        <taxon>Viridiplantae</taxon>
        <taxon>Streptophyta</taxon>
        <taxon>Embryophyta</taxon>
        <taxon>Tracheophyta</taxon>
        <taxon>Spermatophyta</taxon>
        <taxon>Magnoliopsida</taxon>
        <taxon>eudicotyledons</taxon>
        <taxon>Gunneridae</taxon>
        <taxon>Pentapetalae</taxon>
        <taxon>rosids</taxon>
        <taxon>fabids</taxon>
        <taxon>Rosales</taxon>
        <taxon>Cannabaceae</taxon>
        <taxon>Cannabis</taxon>
    </lineage>
</organism>
<feature type="compositionally biased region" description="Acidic residues" evidence="1">
    <location>
        <begin position="34"/>
        <end position="55"/>
    </location>
</feature>
<reference evidence="2" key="2">
    <citation type="submission" date="2021-03" db="UniProtKB">
        <authorList>
            <consortium name="EnsemblPlants"/>
        </authorList>
    </citation>
    <scope>IDENTIFICATION</scope>
</reference>
<keyword evidence="3" id="KW-1185">Reference proteome</keyword>
<proteinExistence type="predicted"/>
<accession>A0A803QH74</accession>